<comment type="caution">
    <text evidence="1">The sequence shown here is derived from an EMBL/GenBank/DDBJ whole genome shotgun (WGS) entry which is preliminary data.</text>
</comment>
<dbReference type="eggNOG" id="ENOG5032ZWF">
    <property type="taxonomic scope" value="Bacteria"/>
</dbReference>
<dbReference type="EMBL" id="AZRA01000073">
    <property type="protein sequence ID" value="KDB51600.1"/>
    <property type="molecule type" value="Genomic_DNA"/>
</dbReference>
<dbReference type="AlphaFoldDB" id="A0A059KJR5"/>
<protein>
    <recommendedName>
        <fullName evidence="3">ATPase with chaperone activity</fullName>
    </recommendedName>
</protein>
<evidence type="ECO:0000313" key="2">
    <source>
        <dbReference type="Proteomes" id="UP000026714"/>
    </source>
</evidence>
<keyword evidence="2" id="KW-1185">Reference proteome</keyword>
<dbReference type="STRING" id="34103.SAMN05421778_109118"/>
<organism evidence="1 2">
    <name type="scientific">Sphaerotilus natans subsp. natans DSM 6575</name>
    <dbReference type="NCBI Taxonomy" id="1286631"/>
    <lineage>
        <taxon>Bacteria</taxon>
        <taxon>Pseudomonadati</taxon>
        <taxon>Pseudomonadota</taxon>
        <taxon>Betaproteobacteria</taxon>
        <taxon>Burkholderiales</taxon>
        <taxon>Sphaerotilaceae</taxon>
        <taxon>Sphaerotilus</taxon>
    </lineage>
</organism>
<evidence type="ECO:0000313" key="1">
    <source>
        <dbReference type="EMBL" id="KDB51600.1"/>
    </source>
</evidence>
<sequence length="98" mass="11433">MSDENQILIPESFLDLHRDRSRTRLRTPVAQVRERYELCEDLSQQLVAQAQHIHFDLGVSEDEVLARIEQGLAQPESGFSADEARWVTRRLAELLMWD</sequence>
<evidence type="ECO:0008006" key="3">
    <source>
        <dbReference type="Google" id="ProtNLM"/>
    </source>
</evidence>
<dbReference type="RefSeq" id="WP_037483125.1">
    <property type="nucleotide sequence ID" value="NZ_AZRA01000073.1"/>
</dbReference>
<dbReference type="Proteomes" id="UP000026714">
    <property type="component" value="Unassembled WGS sequence"/>
</dbReference>
<gene>
    <name evidence="1" type="ORF">X805_28000</name>
</gene>
<proteinExistence type="predicted"/>
<name>A0A059KJR5_9BURK</name>
<accession>A0A059KJR5</accession>
<dbReference type="PATRIC" id="fig|1286631.3.peg.2737"/>
<reference evidence="1 2" key="1">
    <citation type="journal article" date="2014" name="FEMS Microbiol. Ecol.">
        <title>Sphaerotilus natans encrusted with nanoball-shaped Fe(III) oxide minerals formed by nitrate-reducing mixotrophic Fe(II) oxidation.</title>
        <authorList>
            <person name="Park S."/>
            <person name="Kim D.H."/>
            <person name="Lee J.H."/>
            <person name="Hur H.G."/>
        </authorList>
    </citation>
    <scope>NUCLEOTIDE SEQUENCE [LARGE SCALE GENOMIC DNA]</scope>
    <source>
        <strain evidence="1 2">DSM 6575</strain>
    </source>
</reference>